<keyword evidence="5 6" id="KW-0472">Membrane</keyword>
<keyword evidence="3" id="KW-0328">Glycosyltransferase</keyword>
<dbReference type="Pfam" id="PF00535">
    <property type="entry name" value="Glycos_transf_2"/>
    <property type="match status" value="1"/>
</dbReference>
<reference evidence="8" key="1">
    <citation type="submission" date="2020-05" db="EMBL/GenBank/DDBJ databases">
        <authorList>
            <person name="Chiriac C."/>
            <person name="Salcher M."/>
            <person name="Ghai R."/>
            <person name="Kavagutti S V."/>
        </authorList>
    </citation>
    <scope>NUCLEOTIDE SEQUENCE</scope>
</reference>
<evidence type="ECO:0000256" key="6">
    <source>
        <dbReference type="SAM" id="Phobius"/>
    </source>
</evidence>
<feature type="domain" description="Glycosyltransferase 2-like" evidence="7">
    <location>
        <begin position="57"/>
        <end position="175"/>
    </location>
</feature>
<name>A0A6J6RY23_9ZZZZ</name>
<keyword evidence="6" id="KW-0812">Transmembrane</keyword>
<proteinExistence type="predicted"/>
<sequence>MFTIVFCFLGWTLGWILFGRTKTVRQLAATSTAAESEQPLSTPNGLRNVGQGRPFDVIIPARNEADSIGLLLSDLAALPVAGNRVVVVNDHSTDRTADIASEFAGVEVIDAADLPEGWTGKSWACHSGVEHLRNSSTDTDRGLIFFDADVRVEQTVAQLLVDYQKASGALVSVQPWHETKRPYEKLSALFNVIALMGTAMASRTKSRGAFGPVLVTCDESYLLAGGHEAVRNEVVEDLALAANYRSSGQPVELFRGADLVKFRMYPNGLRQLCEGWAKNFATGAGATHPLRLLAAVLWLTSLGSATGLAVEAALGSQPIWVAFAVYFAFTAQLVWMFHNVGNFGLRTAAVFPVLLAFFFCIFGWSLWRTYVRRSVTWRGRAIPLGTQSHKPC</sequence>
<organism evidence="8">
    <name type="scientific">freshwater metagenome</name>
    <dbReference type="NCBI Taxonomy" id="449393"/>
    <lineage>
        <taxon>unclassified sequences</taxon>
        <taxon>metagenomes</taxon>
        <taxon>ecological metagenomes</taxon>
    </lineage>
</organism>
<dbReference type="AlphaFoldDB" id="A0A6J6RY23"/>
<keyword evidence="4" id="KW-0808">Transferase</keyword>
<evidence type="ECO:0000256" key="3">
    <source>
        <dbReference type="ARBA" id="ARBA00022676"/>
    </source>
</evidence>
<dbReference type="GO" id="GO:0005886">
    <property type="term" value="C:plasma membrane"/>
    <property type="evidence" value="ECO:0007669"/>
    <property type="project" value="UniProtKB-SubCell"/>
</dbReference>
<dbReference type="PANTHER" id="PTHR43646:SF2">
    <property type="entry name" value="GLYCOSYLTRANSFERASE 2-LIKE DOMAIN-CONTAINING PROTEIN"/>
    <property type="match status" value="1"/>
</dbReference>
<dbReference type="Gene3D" id="3.90.550.10">
    <property type="entry name" value="Spore Coat Polysaccharide Biosynthesis Protein SpsA, Chain A"/>
    <property type="match status" value="1"/>
</dbReference>
<dbReference type="PANTHER" id="PTHR43646">
    <property type="entry name" value="GLYCOSYLTRANSFERASE"/>
    <property type="match status" value="1"/>
</dbReference>
<evidence type="ECO:0000259" key="7">
    <source>
        <dbReference type="Pfam" id="PF00535"/>
    </source>
</evidence>
<keyword evidence="6" id="KW-1133">Transmembrane helix</keyword>
<dbReference type="EMBL" id="CAEZYU010000002">
    <property type="protein sequence ID" value="CAB4727366.1"/>
    <property type="molecule type" value="Genomic_DNA"/>
</dbReference>
<feature type="transmembrane region" description="Helical" evidence="6">
    <location>
        <begin position="349"/>
        <end position="370"/>
    </location>
</feature>
<evidence type="ECO:0000256" key="2">
    <source>
        <dbReference type="ARBA" id="ARBA00022475"/>
    </source>
</evidence>
<comment type="subcellular location">
    <subcellularLocation>
        <location evidence="1">Cell membrane</location>
    </subcellularLocation>
</comment>
<feature type="transmembrane region" description="Helical" evidence="6">
    <location>
        <begin position="292"/>
        <end position="312"/>
    </location>
</feature>
<dbReference type="InterPro" id="IPR001173">
    <property type="entry name" value="Glyco_trans_2-like"/>
</dbReference>
<keyword evidence="2" id="KW-1003">Cell membrane</keyword>
<evidence type="ECO:0000256" key="4">
    <source>
        <dbReference type="ARBA" id="ARBA00022679"/>
    </source>
</evidence>
<evidence type="ECO:0000313" key="8">
    <source>
        <dbReference type="EMBL" id="CAB4727366.1"/>
    </source>
</evidence>
<evidence type="ECO:0000256" key="5">
    <source>
        <dbReference type="ARBA" id="ARBA00023136"/>
    </source>
</evidence>
<dbReference type="SUPFAM" id="SSF53448">
    <property type="entry name" value="Nucleotide-diphospho-sugar transferases"/>
    <property type="match status" value="1"/>
</dbReference>
<accession>A0A6J6RY23</accession>
<evidence type="ECO:0000256" key="1">
    <source>
        <dbReference type="ARBA" id="ARBA00004236"/>
    </source>
</evidence>
<protein>
    <submittedName>
        <fullName evidence="8">Unannotated protein</fullName>
    </submittedName>
</protein>
<feature type="transmembrane region" description="Helical" evidence="6">
    <location>
        <begin position="319"/>
        <end position="337"/>
    </location>
</feature>
<dbReference type="GO" id="GO:0016757">
    <property type="term" value="F:glycosyltransferase activity"/>
    <property type="evidence" value="ECO:0007669"/>
    <property type="project" value="UniProtKB-KW"/>
</dbReference>
<gene>
    <name evidence="8" type="ORF">UFOPK2766_00082</name>
</gene>
<dbReference type="InterPro" id="IPR029044">
    <property type="entry name" value="Nucleotide-diphossugar_trans"/>
</dbReference>